<protein>
    <submittedName>
        <fullName evidence="6">IclR family transcriptional regulator</fullName>
    </submittedName>
</protein>
<reference evidence="7" key="1">
    <citation type="journal article" date="2019" name="Int. J. Syst. Evol. Microbiol.">
        <title>The Global Catalogue of Microorganisms (GCM) 10K type strain sequencing project: providing services to taxonomists for standard genome sequencing and annotation.</title>
        <authorList>
            <consortium name="The Broad Institute Genomics Platform"/>
            <consortium name="The Broad Institute Genome Sequencing Center for Infectious Disease"/>
            <person name="Wu L."/>
            <person name="Ma J."/>
        </authorList>
    </citation>
    <scope>NUCLEOTIDE SEQUENCE [LARGE SCALE GENOMIC DNA]</scope>
    <source>
        <strain evidence="7">CGMCC 1.10363</strain>
    </source>
</reference>
<evidence type="ECO:0000259" key="5">
    <source>
        <dbReference type="PROSITE" id="PS51078"/>
    </source>
</evidence>
<dbReference type="PANTHER" id="PTHR30136:SF24">
    <property type="entry name" value="HTH-TYPE TRANSCRIPTIONAL REPRESSOR ALLR"/>
    <property type="match status" value="1"/>
</dbReference>
<keyword evidence="3" id="KW-0804">Transcription</keyword>
<accession>A0ABV8Q645</accession>
<dbReference type="InterPro" id="IPR005471">
    <property type="entry name" value="Tscrpt_reg_IclR_N"/>
</dbReference>
<sequence length="260" mass="28089">MVQASARRALSPAADRVLDVLGFLATQSGPVAAAVIARDLALPRSSVYQFLASLQSRGLVVHFPEDRKYGLGVGAFELSSAYLRQEPITRLGAPLLATLTDRLGESTHLAVLHGRDVLYLVEERATHRPTLVTDVGVRLPGHLTATGRSLLGAAPAAHVRALYAEDRALERRTGVGPRTYRELRAVLGRVRELGYGFEESDVTPGISSVAIAVLDREGWPQAAIATSFPSEARDPATRRDVAERLRPFAAELGRRLGAMR</sequence>
<gene>
    <name evidence="6" type="ORF">ACFOYW_10500</name>
</gene>
<dbReference type="PROSITE" id="PS51077">
    <property type="entry name" value="HTH_ICLR"/>
    <property type="match status" value="1"/>
</dbReference>
<evidence type="ECO:0000256" key="2">
    <source>
        <dbReference type="ARBA" id="ARBA00023125"/>
    </source>
</evidence>
<evidence type="ECO:0000259" key="4">
    <source>
        <dbReference type="PROSITE" id="PS51077"/>
    </source>
</evidence>
<feature type="domain" description="HTH iclR-type" evidence="4">
    <location>
        <begin position="11"/>
        <end position="73"/>
    </location>
</feature>
<keyword evidence="2" id="KW-0238">DNA-binding</keyword>
<dbReference type="EMBL" id="JBHSCN010000005">
    <property type="protein sequence ID" value="MFC4243805.1"/>
    <property type="molecule type" value="Genomic_DNA"/>
</dbReference>
<dbReference type="SMART" id="SM00346">
    <property type="entry name" value="HTH_ICLR"/>
    <property type="match status" value="1"/>
</dbReference>
<organism evidence="6 7">
    <name type="scientific">Gryllotalpicola reticulitermitis</name>
    <dbReference type="NCBI Taxonomy" id="1184153"/>
    <lineage>
        <taxon>Bacteria</taxon>
        <taxon>Bacillati</taxon>
        <taxon>Actinomycetota</taxon>
        <taxon>Actinomycetes</taxon>
        <taxon>Micrococcales</taxon>
        <taxon>Microbacteriaceae</taxon>
        <taxon>Gryllotalpicola</taxon>
    </lineage>
</organism>
<evidence type="ECO:0000256" key="1">
    <source>
        <dbReference type="ARBA" id="ARBA00023015"/>
    </source>
</evidence>
<keyword evidence="7" id="KW-1185">Reference proteome</keyword>
<dbReference type="InterPro" id="IPR036388">
    <property type="entry name" value="WH-like_DNA-bd_sf"/>
</dbReference>
<comment type="caution">
    <text evidence="6">The sequence shown here is derived from an EMBL/GenBank/DDBJ whole genome shotgun (WGS) entry which is preliminary data.</text>
</comment>
<feature type="domain" description="IclR-ED" evidence="5">
    <location>
        <begin position="74"/>
        <end position="258"/>
    </location>
</feature>
<dbReference type="InterPro" id="IPR014757">
    <property type="entry name" value="Tscrpt_reg_IclR_C"/>
</dbReference>
<dbReference type="Gene3D" id="1.10.10.10">
    <property type="entry name" value="Winged helix-like DNA-binding domain superfamily/Winged helix DNA-binding domain"/>
    <property type="match status" value="1"/>
</dbReference>
<dbReference type="Proteomes" id="UP001595900">
    <property type="component" value="Unassembled WGS sequence"/>
</dbReference>
<dbReference type="RefSeq" id="WP_390228883.1">
    <property type="nucleotide sequence ID" value="NZ_JBHSCN010000005.1"/>
</dbReference>
<dbReference type="PROSITE" id="PS51078">
    <property type="entry name" value="ICLR_ED"/>
    <property type="match status" value="1"/>
</dbReference>
<dbReference type="PANTHER" id="PTHR30136">
    <property type="entry name" value="HELIX-TURN-HELIX TRANSCRIPTIONAL REGULATOR, ICLR FAMILY"/>
    <property type="match status" value="1"/>
</dbReference>
<evidence type="ECO:0000313" key="7">
    <source>
        <dbReference type="Proteomes" id="UP001595900"/>
    </source>
</evidence>
<dbReference type="InterPro" id="IPR029016">
    <property type="entry name" value="GAF-like_dom_sf"/>
</dbReference>
<dbReference type="SUPFAM" id="SSF46785">
    <property type="entry name" value="Winged helix' DNA-binding domain"/>
    <property type="match status" value="1"/>
</dbReference>
<dbReference type="Pfam" id="PF09339">
    <property type="entry name" value="HTH_IclR"/>
    <property type="match status" value="1"/>
</dbReference>
<keyword evidence="1" id="KW-0805">Transcription regulation</keyword>
<dbReference type="SUPFAM" id="SSF55781">
    <property type="entry name" value="GAF domain-like"/>
    <property type="match status" value="1"/>
</dbReference>
<proteinExistence type="predicted"/>
<dbReference type="InterPro" id="IPR036390">
    <property type="entry name" value="WH_DNA-bd_sf"/>
</dbReference>
<dbReference type="InterPro" id="IPR050707">
    <property type="entry name" value="HTH_MetabolicPath_Reg"/>
</dbReference>
<dbReference type="Pfam" id="PF01614">
    <property type="entry name" value="IclR_C"/>
    <property type="match status" value="1"/>
</dbReference>
<evidence type="ECO:0000313" key="6">
    <source>
        <dbReference type="EMBL" id="MFC4243805.1"/>
    </source>
</evidence>
<dbReference type="Gene3D" id="3.30.450.40">
    <property type="match status" value="1"/>
</dbReference>
<name>A0ABV8Q645_9MICO</name>
<evidence type="ECO:0000256" key="3">
    <source>
        <dbReference type="ARBA" id="ARBA00023163"/>
    </source>
</evidence>